<name>A0AAV2LNB5_KNICA</name>
<reference evidence="1 2" key="1">
    <citation type="submission" date="2024-04" db="EMBL/GenBank/DDBJ databases">
        <authorList>
            <person name="Waldvogel A.-M."/>
            <person name="Schoenle A."/>
        </authorList>
    </citation>
    <scope>NUCLEOTIDE SEQUENCE [LARGE SCALE GENOMIC DNA]</scope>
</reference>
<dbReference type="AlphaFoldDB" id="A0AAV2LNB5"/>
<accession>A0AAV2LNB5</accession>
<dbReference type="Proteomes" id="UP001497482">
    <property type="component" value="Chromosome 3"/>
</dbReference>
<evidence type="ECO:0000313" key="2">
    <source>
        <dbReference type="Proteomes" id="UP001497482"/>
    </source>
</evidence>
<protein>
    <submittedName>
        <fullName evidence="1">Uncharacterized protein</fullName>
    </submittedName>
</protein>
<organism evidence="1 2">
    <name type="scientific">Knipowitschia caucasica</name>
    <name type="common">Caucasian dwarf goby</name>
    <name type="synonym">Pomatoschistus caucasicus</name>
    <dbReference type="NCBI Taxonomy" id="637954"/>
    <lineage>
        <taxon>Eukaryota</taxon>
        <taxon>Metazoa</taxon>
        <taxon>Chordata</taxon>
        <taxon>Craniata</taxon>
        <taxon>Vertebrata</taxon>
        <taxon>Euteleostomi</taxon>
        <taxon>Actinopterygii</taxon>
        <taxon>Neopterygii</taxon>
        <taxon>Teleostei</taxon>
        <taxon>Neoteleostei</taxon>
        <taxon>Acanthomorphata</taxon>
        <taxon>Gobiaria</taxon>
        <taxon>Gobiiformes</taxon>
        <taxon>Gobioidei</taxon>
        <taxon>Gobiidae</taxon>
        <taxon>Gobiinae</taxon>
        <taxon>Knipowitschia</taxon>
    </lineage>
</organism>
<keyword evidence="2" id="KW-1185">Reference proteome</keyword>
<sequence length="158" mass="17096">MGSSTNFSLDLVPDVSPSGVTGPRIYHGTSGQKRLQMSPLVRTMALTWSPYLSTGTLQAAILCTCVLKHKDTTGSDPLYLCAVAQGHYRQRSSVPVCCKHRDTKGSDPLYLCAVAQGHYRQRSSVPVCCSTGTLQADPLYLCAVAQGHYRQILCTCVL</sequence>
<gene>
    <name evidence="1" type="ORF">KC01_LOCUS30399</name>
</gene>
<evidence type="ECO:0000313" key="1">
    <source>
        <dbReference type="EMBL" id="CAL1602650.1"/>
    </source>
</evidence>
<dbReference type="EMBL" id="OZ035825">
    <property type="protein sequence ID" value="CAL1602650.1"/>
    <property type="molecule type" value="Genomic_DNA"/>
</dbReference>
<proteinExistence type="predicted"/>